<dbReference type="SUPFAM" id="SSF51735">
    <property type="entry name" value="NAD(P)-binding Rossmann-fold domains"/>
    <property type="match status" value="1"/>
</dbReference>
<sequence>MYQRIYQNKKVLITGNTGFKGSWLSIWLLSLGADVYGLSNGIPTEPSIFEKLKLAQHITHFDQDVRDLEGVKRIISEVKPDFIFHLAAQPIVSISYQNPVDTFSTNVIGSCNILEALRVSQQACTVVMITSDKCYENVEWTWGYRENDRVGGKDPYSASKGAAEVAIRSFYHSFFKAEDSPVKMVTVRAGNVIGGGDWAASRIVPDSVQAWAKGEAVVIRSPQATRPWQHVLEPLSGYLRVGQLLHTNRKLSGESFNFGPKAEQTKTVLELLQELSLYWEFSSEQEKFQITENTSYHEAGLLKLNCDKALHTLQWLPTLDFVQTAQFTSEWYFNFYRHPEIDLMEFTTEQINTYCNIAKELKISWALD</sequence>
<dbReference type="InterPro" id="IPR036291">
    <property type="entry name" value="NAD(P)-bd_dom_sf"/>
</dbReference>
<dbReference type="GO" id="GO:0047733">
    <property type="term" value="F:CDP-glucose 4,6-dehydratase activity"/>
    <property type="evidence" value="ECO:0007669"/>
    <property type="project" value="UniProtKB-EC"/>
</dbReference>
<dbReference type="EC" id="4.2.1.45" evidence="2"/>
<gene>
    <name evidence="2" type="primary">rfbG</name>
    <name evidence="2" type="ORF">AAG747_17800</name>
</gene>
<dbReference type="RefSeq" id="WP_346822561.1">
    <property type="nucleotide sequence ID" value="NZ_JBDKWZ010000010.1"/>
</dbReference>
<dbReference type="CDD" id="cd05252">
    <property type="entry name" value="CDP_GD_SDR_e"/>
    <property type="match status" value="1"/>
</dbReference>
<accession>A0AAW9SEP2</accession>
<dbReference type="NCBIfam" id="TIGR02622">
    <property type="entry name" value="CDP_4_6_dhtase"/>
    <property type="match status" value="1"/>
</dbReference>
<dbReference type="Proteomes" id="UP001403385">
    <property type="component" value="Unassembled WGS sequence"/>
</dbReference>
<dbReference type="Gene3D" id="3.90.25.10">
    <property type="entry name" value="UDP-galactose 4-epimerase, domain 1"/>
    <property type="match status" value="1"/>
</dbReference>
<dbReference type="EMBL" id="JBDKWZ010000010">
    <property type="protein sequence ID" value="MEN7549783.1"/>
    <property type="molecule type" value="Genomic_DNA"/>
</dbReference>
<organism evidence="2 3">
    <name type="scientific">Rapidithrix thailandica</name>
    <dbReference type="NCBI Taxonomy" id="413964"/>
    <lineage>
        <taxon>Bacteria</taxon>
        <taxon>Pseudomonadati</taxon>
        <taxon>Bacteroidota</taxon>
        <taxon>Cytophagia</taxon>
        <taxon>Cytophagales</taxon>
        <taxon>Flammeovirgaceae</taxon>
        <taxon>Rapidithrix</taxon>
    </lineage>
</organism>
<keyword evidence="2" id="KW-0456">Lyase</keyword>
<proteinExistence type="predicted"/>
<dbReference type="AlphaFoldDB" id="A0AAW9SEP2"/>
<dbReference type="InterPro" id="IPR016040">
    <property type="entry name" value="NAD(P)-bd_dom"/>
</dbReference>
<dbReference type="Pfam" id="PF16363">
    <property type="entry name" value="GDP_Man_Dehyd"/>
    <property type="match status" value="1"/>
</dbReference>
<evidence type="ECO:0000313" key="3">
    <source>
        <dbReference type="Proteomes" id="UP001403385"/>
    </source>
</evidence>
<feature type="domain" description="NAD(P)-binding" evidence="1">
    <location>
        <begin position="12"/>
        <end position="324"/>
    </location>
</feature>
<name>A0AAW9SEP2_9BACT</name>
<comment type="caution">
    <text evidence="2">The sequence shown here is derived from an EMBL/GenBank/DDBJ whole genome shotgun (WGS) entry which is preliminary data.</text>
</comment>
<evidence type="ECO:0000259" key="1">
    <source>
        <dbReference type="Pfam" id="PF16363"/>
    </source>
</evidence>
<evidence type="ECO:0000313" key="2">
    <source>
        <dbReference type="EMBL" id="MEN7549783.1"/>
    </source>
</evidence>
<dbReference type="PANTHER" id="PTHR43000">
    <property type="entry name" value="DTDP-D-GLUCOSE 4,6-DEHYDRATASE-RELATED"/>
    <property type="match status" value="1"/>
</dbReference>
<dbReference type="InterPro" id="IPR013445">
    <property type="entry name" value="CDP_4_6_deHydtase"/>
</dbReference>
<keyword evidence="3" id="KW-1185">Reference proteome</keyword>
<reference evidence="2 3" key="1">
    <citation type="submission" date="2024-04" db="EMBL/GenBank/DDBJ databases">
        <title>Novel genus in family Flammeovirgaceae.</title>
        <authorList>
            <person name="Nguyen T.H."/>
            <person name="Vuong T.Q."/>
            <person name="Le H."/>
            <person name="Kim S.-G."/>
        </authorList>
    </citation>
    <scope>NUCLEOTIDE SEQUENCE [LARGE SCALE GENOMIC DNA]</scope>
    <source>
        <strain evidence="2 3">JCM 23209</strain>
    </source>
</reference>
<protein>
    <submittedName>
        <fullName evidence="2">CDP-glucose 4,6-dehydratase</fullName>
        <ecNumber evidence="2">4.2.1.45</ecNumber>
    </submittedName>
</protein>
<dbReference type="Gene3D" id="3.40.50.720">
    <property type="entry name" value="NAD(P)-binding Rossmann-like Domain"/>
    <property type="match status" value="1"/>
</dbReference>